<evidence type="ECO:0000313" key="3">
    <source>
        <dbReference type="Proteomes" id="UP001552299"/>
    </source>
</evidence>
<protein>
    <submittedName>
        <fullName evidence="2">Uncharacterized protein</fullName>
    </submittedName>
</protein>
<comment type="caution">
    <text evidence="2">The sequence shown here is derived from an EMBL/GenBank/DDBJ whole genome shotgun (WGS) entry which is preliminary data.</text>
</comment>
<dbReference type="Proteomes" id="UP001552299">
    <property type="component" value="Unassembled WGS sequence"/>
</dbReference>
<reference evidence="2 3" key="1">
    <citation type="journal article" date="2024" name="Plant Biotechnol. J.">
        <title>Dendrobium thyrsiflorum genome and its molecular insights into genes involved in important horticultural traits.</title>
        <authorList>
            <person name="Chen B."/>
            <person name="Wang J.Y."/>
            <person name="Zheng P.J."/>
            <person name="Li K.L."/>
            <person name="Liang Y.M."/>
            <person name="Chen X.F."/>
            <person name="Zhang C."/>
            <person name="Zhao X."/>
            <person name="He X."/>
            <person name="Zhang G.Q."/>
            <person name="Liu Z.J."/>
            <person name="Xu Q."/>
        </authorList>
    </citation>
    <scope>NUCLEOTIDE SEQUENCE [LARGE SCALE GENOMIC DNA]</scope>
    <source>
        <strain evidence="2">GZMU011</strain>
    </source>
</reference>
<feature type="region of interest" description="Disordered" evidence="1">
    <location>
        <begin position="1"/>
        <end position="32"/>
    </location>
</feature>
<proteinExistence type="predicted"/>
<evidence type="ECO:0000256" key="1">
    <source>
        <dbReference type="SAM" id="MobiDB-lite"/>
    </source>
</evidence>
<feature type="compositionally biased region" description="Basic residues" evidence="1">
    <location>
        <begin position="23"/>
        <end position="32"/>
    </location>
</feature>
<accession>A0ABD0VUI0</accession>
<organism evidence="2 3">
    <name type="scientific">Dendrobium thyrsiflorum</name>
    <name type="common">Pinecone-like raceme dendrobium</name>
    <name type="synonym">Orchid</name>
    <dbReference type="NCBI Taxonomy" id="117978"/>
    <lineage>
        <taxon>Eukaryota</taxon>
        <taxon>Viridiplantae</taxon>
        <taxon>Streptophyta</taxon>
        <taxon>Embryophyta</taxon>
        <taxon>Tracheophyta</taxon>
        <taxon>Spermatophyta</taxon>
        <taxon>Magnoliopsida</taxon>
        <taxon>Liliopsida</taxon>
        <taxon>Asparagales</taxon>
        <taxon>Orchidaceae</taxon>
        <taxon>Epidendroideae</taxon>
        <taxon>Malaxideae</taxon>
        <taxon>Dendrobiinae</taxon>
        <taxon>Dendrobium</taxon>
    </lineage>
</organism>
<dbReference type="AlphaFoldDB" id="A0ABD0VUI0"/>
<keyword evidence="3" id="KW-1185">Reference proteome</keyword>
<sequence>MSSSSSHHPSYPSRASALQKPRGPGHRSSRIAGRRVFLTVYHANAQDTSDIHHKWSITPRAASELSVRQAARDSAR</sequence>
<dbReference type="EMBL" id="JANQDX010000001">
    <property type="protein sequence ID" value="KAL0928877.1"/>
    <property type="molecule type" value="Genomic_DNA"/>
</dbReference>
<feature type="compositionally biased region" description="Low complexity" evidence="1">
    <location>
        <begin position="1"/>
        <end position="17"/>
    </location>
</feature>
<name>A0ABD0VUI0_DENTH</name>
<evidence type="ECO:0000313" key="2">
    <source>
        <dbReference type="EMBL" id="KAL0928877.1"/>
    </source>
</evidence>
<gene>
    <name evidence="2" type="ORF">M5K25_000805</name>
</gene>